<feature type="coiled-coil region" evidence="1">
    <location>
        <begin position="628"/>
        <end position="813"/>
    </location>
</feature>
<feature type="region of interest" description="Disordered" evidence="2">
    <location>
        <begin position="107"/>
        <end position="128"/>
    </location>
</feature>
<reference evidence="4" key="1">
    <citation type="submission" date="2025-08" db="UniProtKB">
        <authorList>
            <consortium name="RefSeq"/>
        </authorList>
    </citation>
    <scope>IDENTIFICATION</scope>
</reference>
<dbReference type="PANTHER" id="PTHR46657">
    <property type="entry name" value="CENTROSOMAL PROTEIN OF 128 KDA"/>
    <property type="match status" value="1"/>
</dbReference>
<protein>
    <submittedName>
        <fullName evidence="4">Centrosomal protein of 128 kDa</fullName>
    </submittedName>
</protein>
<organism evidence="3 4">
    <name type="scientific">Gekko japonicus</name>
    <name type="common">Schlegel's Japanese gecko</name>
    <dbReference type="NCBI Taxonomy" id="146911"/>
    <lineage>
        <taxon>Eukaryota</taxon>
        <taxon>Metazoa</taxon>
        <taxon>Chordata</taxon>
        <taxon>Craniata</taxon>
        <taxon>Vertebrata</taxon>
        <taxon>Euteleostomi</taxon>
        <taxon>Lepidosauria</taxon>
        <taxon>Squamata</taxon>
        <taxon>Bifurcata</taxon>
        <taxon>Gekkota</taxon>
        <taxon>Gekkonidae</taxon>
        <taxon>Gekkoninae</taxon>
        <taxon>Gekko</taxon>
    </lineage>
</organism>
<feature type="coiled-coil region" evidence="1">
    <location>
        <begin position="878"/>
        <end position="958"/>
    </location>
</feature>
<feature type="coiled-coil region" evidence="1">
    <location>
        <begin position="215"/>
        <end position="327"/>
    </location>
</feature>
<feature type="compositionally biased region" description="Basic and acidic residues" evidence="2">
    <location>
        <begin position="338"/>
        <end position="354"/>
    </location>
</feature>
<dbReference type="InterPro" id="IPR026652">
    <property type="entry name" value="CEP128"/>
</dbReference>
<name>A0ABM1L977_GEKJA</name>
<evidence type="ECO:0000256" key="1">
    <source>
        <dbReference type="SAM" id="Coils"/>
    </source>
</evidence>
<feature type="region of interest" description="Disordered" evidence="2">
    <location>
        <begin position="591"/>
        <end position="610"/>
    </location>
</feature>
<dbReference type="RefSeq" id="XP_015282514.1">
    <property type="nucleotide sequence ID" value="XM_015427028.1"/>
</dbReference>
<gene>
    <name evidence="4" type="primary">CEP128</name>
</gene>
<dbReference type="Proteomes" id="UP000694871">
    <property type="component" value="Unplaced"/>
</dbReference>
<proteinExistence type="predicted"/>
<feature type="region of interest" description="Disordered" evidence="2">
    <location>
        <begin position="334"/>
        <end position="354"/>
    </location>
</feature>
<evidence type="ECO:0000313" key="3">
    <source>
        <dbReference type="Proteomes" id="UP000694871"/>
    </source>
</evidence>
<dbReference type="PANTHER" id="PTHR46657:SF1">
    <property type="entry name" value="CENTROSOMAL PROTEIN OF 128 KDA"/>
    <property type="match status" value="1"/>
</dbReference>
<sequence length="1090" mass="127799">MADSSSESDTFHRRVERRCPVRAPCSRTRNRGAEDVTEKIHTLASTLQDTNRNLRHVDQMLGQYREYNSEQAEAIANLKESLQQSIGQLRSQRLLRNSGVRSASLSSLYPSDLDGGAPETRQFQPTSPLRDYSEVLGTRRRRSRSAVRFIDQTANVDQLHSLHQSLRDLSSEQIRLEEDLGRELSRRNRTEAETKRVLEELTERLGDPQRQETVSDRVERRLQAIEREIHAERQMVERRQDQLGHMSVHLQEALKQQDTKANEVEIILKNKLLKTEDEKNKLEQELEHSRRKLDQSEYSREALLHQIEDLRSQLLRAEEERLGLQHQISQVAMHHQRHPDEQENDRRKHRVVDQDKQDMEKQIWELRAKLSHSAVMSEIEELKRCIERKDKEKAQLGMKIEVLTSDLEKRENQQQKMLSQLKEIQSNYKACENDCRAAECQVAELAQQLEESVKEAERYLAEFKQSEELRLDNEKKKEELKLKAQESIKHWKLKCRKLEHEIEKQTESHTQLMEKNNLVLREKDDLKGQFLSAMHQMENLQKELSDILEKRAKQEEELRFKDKKLSEARSLQMALEQEIRDVRETVEKLDSELQKQSHAQSQVSSDKQHLEEELATINKIHEKDQGRLLEMQAVIKNLSAIRAELTNRLAEEEKAKKEMRKNLVELQKQKESSQEEMAATSKQLKLERDVHQQELAELQSELQWAKTKNDQQVQEIKRVSQEKEEATGHIGKLKTELAEERNMVKAQRRQVEKMKIECDKLAEELSHKEEDNVKLRRKYQLMKQELDDKDKRINSEEDNLRRMEEERLRLHDQLCCLQNEQESILSMIGSEIDAACEVFSRDSLEKFNAISLMSGVRNDPHRWLAETKTKLQWLCEEAKEREAKEKKLRRHLQQSREQLKHLTMSKESERQALISQLEKQERLLDEAHQAKRDLLQKTLRKEEEISALQEQIATLETSTQVALDHLESVPEKLSLLEDFRDFGNFPDQTEIVGERHAKYKEIMGSLQQHLDDSKRRLEDFRDKKTEADISAIHGASSKWRTSTNFMSSSLLSSSGSLTKSALPLDLNAAKKNASTVTVNGMKPRTEQEKY</sequence>
<feature type="compositionally biased region" description="Polar residues" evidence="2">
    <location>
        <begin position="596"/>
        <end position="605"/>
    </location>
</feature>
<keyword evidence="3" id="KW-1185">Reference proteome</keyword>
<keyword evidence="1" id="KW-0175">Coiled coil</keyword>
<dbReference type="GeneID" id="107123705"/>
<evidence type="ECO:0000313" key="4">
    <source>
        <dbReference type="RefSeq" id="XP_015282514.1"/>
    </source>
</evidence>
<accession>A0ABM1L977</accession>
<evidence type="ECO:0000256" key="2">
    <source>
        <dbReference type="SAM" id="MobiDB-lite"/>
    </source>
</evidence>